<dbReference type="GO" id="GO:0036122">
    <property type="term" value="F:BMP binding"/>
    <property type="evidence" value="ECO:0007669"/>
    <property type="project" value="TreeGrafter"/>
</dbReference>
<evidence type="ECO:0000256" key="6">
    <source>
        <dbReference type="SAM" id="MobiDB-lite"/>
    </source>
</evidence>
<keyword evidence="3" id="KW-0964">Secreted</keyword>
<dbReference type="InterPro" id="IPR004133">
    <property type="entry name" value="DAN_dom"/>
</dbReference>
<comment type="similarity">
    <text evidence="2">Belongs to the DAN family.</text>
</comment>
<dbReference type="Pfam" id="PF03045">
    <property type="entry name" value="DAN"/>
    <property type="match status" value="1"/>
</dbReference>
<dbReference type="KEGG" id="pmrn:116939589"/>
<keyword evidence="5" id="KW-1015">Disulfide bond</keyword>
<evidence type="ECO:0000256" key="3">
    <source>
        <dbReference type="ARBA" id="ARBA00022525"/>
    </source>
</evidence>
<evidence type="ECO:0000313" key="10">
    <source>
        <dbReference type="RefSeq" id="XP_032804063.1"/>
    </source>
</evidence>
<evidence type="ECO:0000256" key="2">
    <source>
        <dbReference type="ARBA" id="ARBA00007872"/>
    </source>
</evidence>
<evidence type="ECO:0000256" key="1">
    <source>
        <dbReference type="ARBA" id="ARBA00004613"/>
    </source>
</evidence>
<evidence type="ECO:0000256" key="5">
    <source>
        <dbReference type="ARBA" id="ARBA00023157"/>
    </source>
</evidence>
<gene>
    <name evidence="10" type="primary">LOC116939589</name>
</gene>
<protein>
    <submittedName>
        <fullName evidence="10">Gremlin-2-like</fullName>
    </submittedName>
</protein>
<dbReference type="PANTHER" id="PTHR15283">
    <property type="entry name" value="GREMLIN 1"/>
    <property type="match status" value="1"/>
</dbReference>
<dbReference type="SMART" id="SM00041">
    <property type="entry name" value="CT"/>
    <property type="match status" value="1"/>
</dbReference>
<dbReference type="InterPro" id="IPR006207">
    <property type="entry name" value="Cys_knot_C"/>
</dbReference>
<dbReference type="RefSeq" id="XP_032804063.1">
    <property type="nucleotide sequence ID" value="XM_032948172.1"/>
</dbReference>
<dbReference type="GO" id="GO:0009887">
    <property type="term" value="P:animal organ morphogenesis"/>
    <property type="evidence" value="ECO:0007669"/>
    <property type="project" value="TreeGrafter"/>
</dbReference>
<dbReference type="AlphaFoldDB" id="A0AAJ7SSY1"/>
<evidence type="ECO:0000256" key="4">
    <source>
        <dbReference type="ARBA" id="ARBA00022729"/>
    </source>
</evidence>
<sequence>MSRRALLTLVLLWSLGLALGAARKARVVPQGAIPPPDKERPNTSDAKPTKARDKQILDSSHEALIITERRYLKQDWCKSQPLRQTITEEGCLSHTIINRFCYGQCNSFYIPRHGRQGEEDAFKSCAFCRPQKIISTVVELQCPDLQPPFKLKRVQKVKTCRCTAVDIKDL</sequence>
<feature type="signal peptide" evidence="7">
    <location>
        <begin position="1"/>
        <end position="20"/>
    </location>
</feature>
<evidence type="ECO:0000259" key="8">
    <source>
        <dbReference type="SMART" id="SM00041"/>
    </source>
</evidence>
<dbReference type="PANTHER" id="PTHR15283:SF4">
    <property type="entry name" value="BURSICON"/>
    <property type="match status" value="1"/>
</dbReference>
<feature type="domain" description="CTCK" evidence="8">
    <location>
        <begin position="79"/>
        <end position="167"/>
    </location>
</feature>
<evidence type="ECO:0000313" key="9">
    <source>
        <dbReference type="Proteomes" id="UP001318040"/>
    </source>
</evidence>
<dbReference type="Proteomes" id="UP001318040">
    <property type="component" value="Chromosome 6"/>
</dbReference>
<feature type="region of interest" description="Disordered" evidence="6">
    <location>
        <begin position="30"/>
        <end position="54"/>
    </location>
</feature>
<accession>A0AAJ7SSY1</accession>
<proteinExistence type="inferred from homology"/>
<keyword evidence="4 7" id="KW-0732">Signal</keyword>
<dbReference type="GO" id="GO:0005615">
    <property type="term" value="C:extracellular space"/>
    <property type="evidence" value="ECO:0007669"/>
    <property type="project" value="TreeGrafter"/>
</dbReference>
<evidence type="ECO:0000256" key="7">
    <source>
        <dbReference type="SAM" id="SignalP"/>
    </source>
</evidence>
<feature type="chain" id="PRO_5042470204" evidence="7">
    <location>
        <begin position="21"/>
        <end position="170"/>
    </location>
</feature>
<comment type="subcellular location">
    <subcellularLocation>
        <location evidence="1">Secreted</location>
    </subcellularLocation>
</comment>
<reference evidence="10" key="1">
    <citation type="submission" date="2025-08" db="UniProtKB">
        <authorList>
            <consortium name="RefSeq"/>
        </authorList>
    </citation>
    <scope>IDENTIFICATION</scope>
    <source>
        <tissue evidence="10">Sperm</tissue>
    </source>
</reference>
<dbReference type="GO" id="GO:0038098">
    <property type="term" value="P:sequestering of BMP from receptor via BMP binding"/>
    <property type="evidence" value="ECO:0007669"/>
    <property type="project" value="TreeGrafter"/>
</dbReference>
<name>A0AAJ7SSY1_PETMA</name>
<dbReference type="InterPro" id="IPR029034">
    <property type="entry name" value="Cystine-knot_cytokine"/>
</dbReference>
<organism evidence="9 10">
    <name type="scientific">Petromyzon marinus</name>
    <name type="common">Sea lamprey</name>
    <dbReference type="NCBI Taxonomy" id="7757"/>
    <lineage>
        <taxon>Eukaryota</taxon>
        <taxon>Metazoa</taxon>
        <taxon>Chordata</taxon>
        <taxon>Craniata</taxon>
        <taxon>Vertebrata</taxon>
        <taxon>Cyclostomata</taxon>
        <taxon>Hyperoartia</taxon>
        <taxon>Petromyzontiformes</taxon>
        <taxon>Petromyzontidae</taxon>
        <taxon>Petromyzon</taxon>
    </lineage>
</organism>
<dbReference type="Gene3D" id="2.10.90.10">
    <property type="entry name" value="Cystine-knot cytokines"/>
    <property type="match status" value="1"/>
</dbReference>
<dbReference type="GO" id="GO:0048018">
    <property type="term" value="F:receptor ligand activity"/>
    <property type="evidence" value="ECO:0007669"/>
    <property type="project" value="TreeGrafter"/>
</dbReference>
<feature type="compositionally biased region" description="Basic and acidic residues" evidence="6">
    <location>
        <begin position="36"/>
        <end position="54"/>
    </location>
</feature>
<keyword evidence="9" id="KW-1185">Reference proteome</keyword>
<dbReference type="GeneID" id="116939589"/>